<dbReference type="EMBL" id="GHBP01001950">
    <property type="protein sequence ID" value="NDJ92942.1"/>
    <property type="molecule type" value="Transcribed_RNA"/>
</dbReference>
<evidence type="ECO:0000256" key="5">
    <source>
        <dbReference type="RuleBase" id="RU000682"/>
    </source>
</evidence>
<evidence type="ECO:0000256" key="1">
    <source>
        <dbReference type="ARBA" id="ARBA00023125"/>
    </source>
</evidence>
<dbReference type="PROSITE" id="PS50071">
    <property type="entry name" value="HOMEOBOX_2"/>
    <property type="match status" value="1"/>
</dbReference>
<comment type="subcellular location">
    <subcellularLocation>
        <location evidence="4 5">Nucleus</location>
    </subcellularLocation>
</comment>
<dbReference type="PRINTS" id="PR00024">
    <property type="entry name" value="HOMEOBOX"/>
</dbReference>
<protein>
    <submittedName>
        <fullName evidence="7">Homeobox protein XHOX-71 (Trinotate prediction)</fullName>
    </submittedName>
</protein>
<name>A0A6G3MFX6_HENSL</name>
<evidence type="ECO:0000313" key="7">
    <source>
        <dbReference type="EMBL" id="NDJ92942.1"/>
    </source>
</evidence>
<dbReference type="GO" id="GO:0000978">
    <property type="term" value="F:RNA polymerase II cis-regulatory region sequence-specific DNA binding"/>
    <property type="evidence" value="ECO:0007669"/>
    <property type="project" value="TreeGrafter"/>
</dbReference>
<dbReference type="InterPro" id="IPR050460">
    <property type="entry name" value="Distal-less_Homeobox_TF"/>
</dbReference>
<dbReference type="AlphaFoldDB" id="A0A6G3MFX6"/>
<accession>A0A6G3MFX6</accession>
<dbReference type="GO" id="GO:0005634">
    <property type="term" value="C:nucleus"/>
    <property type="evidence" value="ECO:0007669"/>
    <property type="project" value="UniProtKB-SubCell"/>
</dbReference>
<dbReference type="SMART" id="SM00389">
    <property type="entry name" value="HOX"/>
    <property type="match status" value="1"/>
</dbReference>
<organism evidence="7">
    <name type="scientific">Henneguya salminicola</name>
    <name type="common">Myxosporean</name>
    <dbReference type="NCBI Taxonomy" id="69463"/>
    <lineage>
        <taxon>Eukaryota</taxon>
        <taxon>Metazoa</taxon>
        <taxon>Cnidaria</taxon>
        <taxon>Myxozoa</taxon>
        <taxon>Myxosporea</taxon>
        <taxon>Bivalvulida</taxon>
        <taxon>Platysporina</taxon>
        <taxon>Myxobolidae</taxon>
        <taxon>Henneguya</taxon>
    </lineage>
</organism>
<proteinExistence type="predicted"/>
<dbReference type="GO" id="GO:0000981">
    <property type="term" value="F:DNA-binding transcription factor activity, RNA polymerase II-specific"/>
    <property type="evidence" value="ECO:0007669"/>
    <property type="project" value="TreeGrafter"/>
</dbReference>
<dbReference type="PANTHER" id="PTHR24327">
    <property type="entry name" value="HOMEOBOX PROTEIN"/>
    <property type="match status" value="1"/>
</dbReference>
<dbReference type="InterPro" id="IPR020479">
    <property type="entry name" value="HD_metazoa"/>
</dbReference>
<evidence type="ECO:0000256" key="4">
    <source>
        <dbReference type="PROSITE-ProRule" id="PRU00108"/>
    </source>
</evidence>
<evidence type="ECO:0000256" key="2">
    <source>
        <dbReference type="ARBA" id="ARBA00023155"/>
    </source>
</evidence>
<feature type="DNA-binding region" description="Homeobox" evidence="4">
    <location>
        <begin position="132"/>
        <end position="191"/>
    </location>
</feature>
<dbReference type="CDD" id="cd00086">
    <property type="entry name" value="homeodomain"/>
    <property type="match status" value="1"/>
</dbReference>
<evidence type="ECO:0000259" key="6">
    <source>
        <dbReference type="PROSITE" id="PS50071"/>
    </source>
</evidence>
<dbReference type="InterPro" id="IPR001356">
    <property type="entry name" value="HD"/>
</dbReference>
<keyword evidence="1 4" id="KW-0238">DNA-binding</keyword>
<evidence type="ECO:0000256" key="3">
    <source>
        <dbReference type="ARBA" id="ARBA00023242"/>
    </source>
</evidence>
<keyword evidence="3 4" id="KW-0539">Nucleus</keyword>
<dbReference type="SUPFAM" id="SSF46689">
    <property type="entry name" value="Homeodomain-like"/>
    <property type="match status" value="1"/>
</dbReference>
<reference evidence="7" key="1">
    <citation type="submission" date="2018-11" db="EMBL/GenBank/DDBJ databases">
        <title>Henneguya salminicola genome and transcriptome.</title>
        <authorList>
            <person name="Yahalomi D."/>
            <person name="Atkinson S.D."/>
            <person name="Neuhof M."/>
            <person name="Chang E.S."/>
            <person name="Philippe H."/>
            <person name="Cartwright P."/>
            <person name="Bartholomew J.L."/>
            <person name="Huchon D."/>
        </authorList>
    </citation>
    <scope>NUCLEOTIDE SEQUENCE</scope>
    <source>
        <strain evidence="7">Hz1</strain>
        <tissue evidence="7">Whole</tissue>
    </source>
</reference>
<keyword evidence="2 4" id="KW-0371">Homeobox</keyword>
<feature type="domain" description="Homeobox" evidence="6">
    <location>
        <begin position="130"/>
        <end position="190"/>
    </location>
</feature>
<sequence>MSHAKMKSFRMEEILENTVNVTDKSDIYDANKDNKERAAQYSNEASRSCWEPCCYPPPYRYLSPQLYSPYNSMYWMGNRYPYGMRGMGQPPIQNIPQRPDDSEAECDLYECKESPSRTSDPDLEGYRYFMRLRRKRAIFTSQQLQLMKKEFDKKRYLSSQERQEIAKQINVGEKQIKIWWQNRRNKDKNLSNLPKPAIISKTEINPIKDVL</sequence>
<dbReference type="Pfam" id="PF00046">
    <property type="entry name" value="Homeodomain"/>
    <property type="match status" value="1"/>
</dbReference>
<dbReference type="InterPro" id="IPR009057">
    <property type="entry name" value="Homeodomain-like_sf"/>
</dbReference>
<dbReference type="Gene3D" id="1.10.10.60">
    <property type="entry name" value="Homeodomain-like"/>
    <property type="match status" value="1"/>
</dbReference>
<dbReference type="PANTHER" id="PTHR24327:SF41">
    <property type="entry name" value="BRAIN-SPECIFIC HOMEOBOX PROTEIN"/>
    <property type="match status" value="1"/>
</dbReference>